<sequence length="535" mass="61916">MTMQQPLWWQSGIIYQIYPRSFMDSNGDGIGDLRGIRSRLDYLEWLGVDAVWLSPIYPSPMADFGYDVSNYVDIDPQFGSLSDFDALLADVHRRGMKLVLDFVPNHSSDQHPWFQESRRSRDNPKSDWYIWRDPAPDGGPPNNWLSNFGGSGWTYDEARQQYYYHAFLKEQPDLNWRNSEVQDAMLEQMRFWLERGVDGFRVDVIWHLIKDEDFRNNPENPDYRPDAGSHKRLLATYTTDRPEVHDVIRKMRQLLDSYDERMMVGEIYLPVERLVTYYGAGGDGVHLPFNFQLILLPWQAETIRQAVDHYEAALPPHGWPNWVLGNHDNHRLASRFGTEHSRIAAMLLLTLRGTPTLYYGDEIGMIDVTIRPEQVQDPFEKNIPGLGLGRDPERTPMQWDGSANAGFTSGTSWLPVAPDYRTTNVAVQQEDPSSVLTLYRELIQLRRREAALSVGRYRSFCTPPGVLGYMREWGNRRLLVLLNFQPCEQRIDLEMLGGEILLSSHPGRHEREVKEHCLLRPHEGLIIALQETETP</sequence>
<organism evidence="5 6">
    <name type="scientific">Pseudomonas indica</name>
    <dbReference type="NCBI Taxonomy" id="137658"/>
    <lineage>
        <taxon>Bacteria</taxon>
        <taxon>Pseudomonadati</taxon>
        <taxon>Pseudomonadota</taxon>
        <taxon>Gammaproteobacteria</taxon>
        <taxon>Pseudomonadales</taxon>
        <taxon>Pseudomonadaceae</taxon>
        <taxon>Pseudomonas</taxon>
    </lineage>
</organism>
<dbReference type="RefSeq" id="WP_212633081.1">
    <property type="nucleotide sequence ID" value="NZ_FNFD01000011.1"/>
</dbReference>
<dbReference type="InterPro" id="IPR013780">
    <property type="entry name" value="Glyco_hydro_b"/>
</dbReference>
<dbReference type="PANTHER" id="PTHR10357">
    <property type="entry name" value="ALPHA-AMYLASE FAMILY MEMBER"/>
    <property type="match status" value="1"/>
</dbReference>
<dbReference type="STRING" id="137658.SAMN05216186_11191"/>
<comment type="similarity">
    <text evidence="1">Belongs to the glycosyl hydrolase 13 family.</text>
</comment>
<dbReference type="Gene3D" id="2.60.40.1180">
    <property type="entry name" value="Golgi alpha-mannosidase II"/>
    <property type="match status" value="1"/>
</dbReference>
<evidence type="ECO:0000256" key="1">
    <source>
        <dbReference type="ARBA" id="ARBA00008061"/>
    </source>
</evidence>
<dbReference type="Gene3D" id="3.20.20.80">
    <property type="entry name" value="Glycosidases"/>
    <property type="match status" value="2"/>
</dbReference>
<dbReference type="EMBL" id="FNFD01000011">
    <property type="protein sequence ID" value="SDK87008.1"/>
    <property type="molecule type" value="Genomic_DNA"/>
</dbReference>
<dbReference type="InterPro" id="IPR017853">
    <property type="entry name" value="GH"/>
</dbReference>
<dbReference type="CDD" id="cd11331">
    <property type="entry name" value="AmyAc_OligoGlu_like"/>
    <property type="match status" value="1"/>
</dbReference>
<dbReference type="PANTHER" id="PTHR10357:SF179">
    <property type="entry name" value="NEUTRAL AND BASIC AMINO ACID TRANSPORT PROTEIN RBAT"/>
    <property type="match status" value="1"/>
</dbReference>
<reference evidence="5 6" key="1">
    <citation type="submission" date="2016-10" db="EMBL/GenBank/DDBJ databases">
        <authorList>
            <person name="de Groot N.N."/>
        </authorList>
    </citation>
    <scope>NUCLEOTIDE SEQUENCE [LARGE SCALE GENOMIC DNA]</scope>
    <source>
        <strain evidence="5 6">JCM 21544</strain>
    </source>
</reference>
<dbReference type="InterPro" id="IPR006047">
    <property type="entry name" value="GH13_cat_dom"/>
</dbReference>
<keyword evidence="6" id="KW-1185">Reference proteome</keyword>
<dbReference type="FunFam" id="3.90.400.10:FF:000002">
    <property type="entry name" value="Sucrose isomerase"/>
    <property type="match status" value="1"/>
</dbReference>
<evidence type="ECO:0000256" key="2">
    <source>
        <dbReference type="ARBA" id="ARBA00022801"/>
    </source>
</evidence>
<accession>A0A1G9FF46</accession>
<dbReference type="SMART" id="SM00642">
    <property type="entry name" value="Aamy"/>
    <property type="match status" value="1"/>
</dbReference>
<dbReference type="GO" id="GO:0009313">
    <property type="term" value="P:oligosaccharide catabolic process"/>
    <property type="evidence" value="ECO:0007669"/>
    <property type="project" value="TreeGrafter"/>
</dbReference>
<protein>
    <submittedName>
        <fullName evidence="5">Alpha-glucosidase</fullName>
    </submittedName>
</protein>
<dbReference type="GO" id="GO:0004556">
    <property type="term" value="F:alpha-amylase activity"/>
    <property type="evidence" value="ECO:0007669"/>
    <property type="project" value="TreeGrafter"/>
</dbReference>
<dbReference type="SUPFAM" id="SSF51011">
    <property type="entry name" value="Glycosyl hydrolase domain"/>
    <property type="match status" value="1"/>
</dbReference>
<dbReference type="Gene3D" id="3.90.400.10">
    <property type="entry name" value="Oligo-1,6-glucosidase, Domain 2"/>
    <property type="match status" value="1"/>
</dbReference>
<dbReference type="AlphaFoldDB" id="A0A1G9FF46"/>
<gene>
    <name evidence="5" type="ORF">SAMN05216186_11191</name>
</gene>
<dbReference type="Pfam" id="PF00128">
    <property type="entry name" value="Alpha-amylase"/>
    <property type="match status" value="1"/>
</dbReference>
<evidence type="ECO:0000313" key="5">
    <source>
        <dbReference type="EMBL" id="SDK87008.1"/>
    </source>
</evidence>
<proteinExistence type="inferred from homology"/>
<evidence type="ECO:0000256" key="3">
    <source>
        <dbReference type="ARBA" id="ARBA00023295"/>
    </source>
</evidence>
<dbReference type="SUPFAM" id="SSF51445">
    <property type="entry name" value="(Trans)glycosidases"/>
    <property type="match status" value="1"/>
</dbReference>
<feature type="domain" description="Glycosyl hydrolase family 13 catalytic" evidence="4">
    <location>
        <begin position="16"/>
        <end position="394"/>
    </location>
</feature>
<dbReference type="InterPro" id="IPR045857">
    <property type="entry name" value="O16G_dom_2"/>
</dbReference>
<evidence type="ECO:0000259" key="4">
    <source>
        <dbReference type="SMART" id="SM00642"/>
    </source>
</evidence>
<dbReference type="Proteomes" id="UP000198706">
    <property type="component" value="Unassembled WGS sequence"/>
</dbReference>
<keyword evidence="3" id="KW-0326">Glycosidase</keyword>
<keyword evidence="2" id="KW-0378">Hydrolase</keyword>
<name>A0A1G9FF46_9PSED</name>
<evidence type="ECO:0000313" key="6">
    <source>
        <dbReference type="Proteomes" id="UP000198706"/>
    </source>
</evidence>